<dbReference type="AlphaFoldDB" id="A0A0C9Y3W1"/>
<dbReference type="EMBL" id="KN838566">
    <property type="protein sequence ID" value="KIK04777.1"/>
    <property type="molecule type" value="Genomic_DNA"/>
</dbReference>
<dbReference type="Gene3D" id="3.30.710.10">
    <property type="entry name" value="Potassium Channel Kv1.1, Chain A"/>
    <property type="match status" value="1"/>
</dbReference>
<dbReference type="SMART" id="SM00225">
    <property type="entry name" value="BTB"/>
    <property type="match status" value="1"/>
</dbReference>
<reference evidence="3" key="2">
    <citation type="submission" date="2015-01" db="EMBL/GenBank/DDBJ databases">
        <title>Evolutionary Origins and Diversification of the Mycorrhizal Mutualists.</title>
        <authorList>
            <consortium name="DOE Joint Genome Institute"/>
            <consortium name="Mycorrhizal Genomics Consortium"/>
            <person name="Kohler A."/>
            <person name="Kuo A."/>
            <person name="Nagy L.G."/>
            <person name="Floudas D."/>
            <person name="Copeland A."/>
            <person name="Barry K.W."/>
            <person name="Cichocki N."/>
            <person name="Veneault-Fourrey C."/>
            <person name="LaButti K."/>
            <person name="Lindquist E.A."/>
            <person name="Lipzen A."/>
            <person name="Lundell T."/>
            <person name="Morin E."/>
            <person name="Murat C."/>
            <person name="Riley R."/>
            <person name="Ohm R."/>
            <person name="Sun H."/>
            <person name="Tunlid A."/>
            <person name="Henrissat B."/>
            <person name="Grigoriev I.V."/>
            <person name="Hibbett D.S."/>
            <person name="Martin F."/>
        </authorList>
    </citation>
    <scope>NUCLEOTIDE SEQUENCE [LARGE SCALE GENOMIC DNA]</scope>
    <source>
        <strain evidence="3">LaAM-08-1</strain>
    </source>
</reference>
<dbReference type="Proteomes" id="UP000054477">
    <property type="component" value="Unassembled WGS sequence"/>
</dbReference>
<sequence>MAFDSPMLVSDLWYNDGNIVLQAESSLFRVSLGVLAARSPVFNDIQTLPRSQDQEMYGDCPLMVLPDKAEDLANFLRAVYNSGFFAPIPSKTDFDMVAGILRLSTKYEIPYLRQRALLHLDTVICNTLQDHEARESKRTIPPTNFLAFLIADLVHEMDLEWLLPTVLYLCTLSFEGITIGYMHRGERRWLNSSQQVACVKALRPLIKWHRKDILSFLYWTNVDGCKSSARCNKCRLALLEALSSHKLINALGPFADIFEQSVREAFCESCYIASRDAHLAAREALWEALPGLFELPSWEALRTLREEALKLTGS</sequence>
<feature type="domain" description="BTB" evidence="1">
    <location>
        <begin position="17"/>
        <end position="124"/>
    </location>
</feature>
<dbReference type="Pfam" id="PF00651">
    <property type="entry name" value="BTB"/>
    <property type="match status" value="1"/>
</dbReference>
<evidence type="ECO:0000259" key="1">
    <source>
        <dbReference type="SMART" id="SM00225"/>
    </source>
</evidence>
<keyword evidence="3" id="KW-1185">Reference proteome</keyword>
<evidence type="ECO:0000313" key="2">
    <source>
        <dbReference type="EMBL" id="KIK04777.1"/>
    </source>
</evidence>
<proteinExistence type="predicted"/>
<reference evidence="2 3" key="1">
    <citation type="submission" date="2014-04" db="EMBL/GenBank/DDBJ databases">
        <authorList>
            <consortium name="DOE Joint Genome Institute"/>
            <person name="Kuo A."/>
            <person name="Kohler A."/>
            <person name="Nagy L.G."/>
            <person name="Floudas D."/>
            <person name="Copeland A."/>
            <person name="Barry K.W."/>
            <person name="Cichocki N."/>
            <person name="Veneault-Fourrey C."/>
            <person name="LaButti K."/>
            <person name="Lindquist E.A."/>
            <person name="Lipzen A."/>
            <person name="Lundell T."/>
            <person name="Morin E."/>
            <person name="Murat C."/>
            <person name="Sun H."/>
            <person name="Tunlid A."/>
            <person name="Henrissat B."/>
            <person name="Grigoriev I.V."/>
            <person name="Hibbett D.S."/>
            <person name="Martin F."/>
            <person name="Nordberg H.P."/>
            <person name="Cantor M.N."/>
            <person name="Hua S.X."/>
        </authorList>
    </citation>
    <scope>NUCLEOTIDE SEQUENCE [LARGE SCALE GENOMIC DNA]</scope>
    <source>
        <strain evidence="2 3">LaAM-08-1</strain>
    </source>
</reference>
<dbReference type="SUPFAM" id="SSF54695">
    <property type="entry name" value="POZ domain"/>
    <property type="match status" value="1"/>
</dbReference>
<protein>
    <recommendedName>
        <fullName evidence="1">BTB domain-containing protein</fullName>
    </recommendedName>
</protein>
<dbReference type="OrthoDB" id="3893071at2759"/>
<organism evidence="2 3">
    <name type="scientific">Laccaria amethystina LaAM-08-1</name>
    <dbReference type="NCBI Taxonomy" id="1095629"/>
    <lineage>
        <taxon>Eukaryota</taxon>
        <taxon>Fungi</taxon>
        <taxon>Dikarya</taxon>
        <taxon>Basidiomycota</taxon>
        <taxon>Agaricomycotina</taxon>
        <taxon>Agaricomycetes</taxon>
        <taxon>Agaricomycetidae</taxon>
        <taxon>Agaricales</taxon>
        <taxon>Agaricineae</taxon>
        <taxon>Hydnangiaceae</taxon>
        <taxon>Laccaria</taxon>
    </lineage>
</organism>
<accession>A0A0C9Y3W1</accession>
<name>A0A0C9Y3W1_9AGAR</name>
<dbReference type="InterPro" id="IPR000210">
    <property type="entry name" value="BTB/POZ_dom"/>
</dbReference>
<dbReference type="InterPro" id="IPR011333">
    <property type="entry name" value="SKP1/BTB/POZ_sf"/>
</dbReference>
<dbReference type="HOGENOM" id="CLU_033082_3_1_1"/>
<evidence type="ECO:0000313" key="3">
    <source>
        <dbReference type="Proteomes" id="UP000054477"/>
    </source>
</evidence>
<gene>
    <name evidence="2" type="ORF">K443DRAFT_92383</name>
</gene>